<keyword evidence="6 8" id="KW-0139">CF(1)</keyword>
<dbReference type="InterPro" id="IPR026015">
    <property type="entry name" value="ATP_synth_OSCP/delta_N_sf"/>
</dbReference>
<keyword evidence="5 8" id="KW-0472">Membrane</keyword>
<dbReference type="STRING" id="313367.JSE7799_01169"/>
<dbReference type="GO" id="GO:0005886">
    <property type="term" value="C:plasma membrane"/>
    <property type="evidence" value="ECO:0007669"/>
    <property type="project" value="UniProtKB-SubCell"/>
</dbReference>
<comment type="function">
    <text evidence="8">F(1)F(0) ATP synthase produces ATP from ADP in the presence of a proton or sodium gradient. F-type ATPases consist of two structural domains, F(1) containing the extramembraneous catalytic core and F(0) containing the membrane proton channel, linked together by a central stalk and a peripheral stalk. During catalysis, ATP synthesis in the catalytic domain of F(1) is coupled via a rotary mechanism of the central stalk subunits to proton translocation.</text>
</comment>
<keyword evidence="4 8" id="KW-0406">Ion transport</keyword>
<evidence type="ECO:0000256" key="1">
    <source>
        <dbReference type="ARBA" id="ARBA00004370"/>
    </source>
</evidence>
<comment type="function">
    <text evidence="8">This protein is part of the stalk that links CF(0) to CF(1). It either transmits conformational changes from CF(0) to CF(1) or is implicated in proton conduction.</text>
</comment>
<evidence type="ECO:0000256" key="8">
    <source>
        <dbReference type="HAMAP-Rule" id="MF_01416"/>
    </source>
</evidence>
<dbReference type="InterPro" id="IPR000711">
    <property type="entry name" value="ATPase_OSCP/dsu"/>
</dbReference>
<protein>
    <recommendedName>
        <fullName evidence="8">ATP synthase subunit delta</fullName>
    </recommendedName>
    <alternativeName>
        <fullName evidence="8">ATP synthase F(1) sector subunit delta</fullName>
    </alternativeName>
    <alternativeName>
        <fullName evidence="8">F-type ATPase subunit delta</fullName>
        <shortName evidence="8">F-ATPase subunit delta</shortName>
    </alternativeName>
</protein>
<dbReference type="Pfam" id="PF00213">
    <property type="entry name" value="OSCP"/>
    <property type="match status" value="1"/>
</dbReference>
<evidence type="ECO:0000256" key="2">
    <source>
        <dbReference type="ARBA" id="ARBA00022448"/>
    </source>
</evidence>
<dbReference type="GO" id="GO:0046933">
    <property type="term" value="F:proton-transporting ATP synthase activity, rotational mechanism"/>
    <property type="evidence" value="ECO:0007669"/>
    <property type="project" value="UniProtKB-UniRule"/>
</dbReference>
<dbReference type="SUPFAM" id="SSF47928">
    <property type="entry name" value="N-terminal domain of the delta subunit of the F1F0-ATP synthase"/>
    <property type="match status" value="1"/>
</dbReference>
<evidence type="ECO:0000256" key="3">
    <source>
        <dbReference type="ARBA" id="ARBA00022781"/>
    </source>
</evidence>
<gene>
    <name evidence="8 9" type="primary">atpH</name>
    <name evidence="9" type="ORF">JSE7799_01169</name>
</gene>
<keyword evidence="7 8" id="KW-0066">ATP synthesis</keyword>
<name>A0A0M7B9H5_9RHOB</name>
<evidence type="ECO:0000313" key="10">
    <source>
        <dbReference type="Proteomes" id="UP000049455"/>
    </source>
</evidence>
<dbReference type="GO" id="GO:0045259">
    <property type="term" value="C:proton-transporting ATP synthase complex"/>
    <property type="evidence" value="ECO:0007669"/>
    <property type="project" value="UniProtKB-KW"/>
</dbReference>
<dbReference type="EMBL" id="CYPR01000065">
    <property type="protein sequence ID" value="CUH36018.1"/>
    <property type="molecule type" value="Genomic_DNA"/>
</dbReference>
<dbReference type="NCBIfam" id="TIGR01145">
    <property type="entry name" value="ATP_synt_delta"/>
    <property type="match status" value="1"/>
</dbReference>
<sequence length="201" mass="21580">MRAVRTIQETVERVDVSEPASISTGIATRYALAVFDLSRDAGDLEKLEADVSALDEALKVSPELRDVLVSPVVTRADQGRALAAIAEKMALGSVLTNTLQLMASKRRLFVVPNMIAVLKDMISEEKGEVTAKVRTATSLTEAQSKDLAASLTKATGRDVKLDVTVDDALIGGLVVRVGSQMIDTSIRAKLDALQNTMKEVR</sequence>
<accession>A0A0M7B9H5</accession>
<organism evidence="9 10">
    <name type="scientific">Jannaschia seosinensis</name>
    <dbReference type="NCBI Taxonomy" id="313367"/>
    <lineage>
        <taxon>Bacteria</taxon>
        <taxon>Pseudomonadati</taxon>
        <taxon>Pseudomonadota</taxon>
        <taxon>Alphaproteobacteria</taxon>
        <taxon>Rhodobacterales</taxon>
        <taxon>Roseobacteraceae</taxon>
        <taxon>Jannaschia</taxon>
    </lineage>
</organism>
<dbReference type="PANTHER" id="PTHR11910">
    <property type="entry name" value="ATP SYNTHASE DELTA CHAIN"/>
    <property type="match status" value="1"/>
</dbReference>
<proteinExistence type="inferred from homology"/>
<dbReference type="PROSITE" id="PS00389">
    <property type="entry name" value="ATPASE_DELTA"/>
    <property type="match status" value="1"/>
</dbReference>
<keyword evidence="8" id="KW-1003">Cell membrane</keyword>
<dbReference type="InterPro" id="IPR020781">
    <property type="entry name" value="ATPase_OSCP/d_CS"/>
</dbReference>
<evidence type="ECO:0000256" key="7">
    <source>
        <dbReference type="ARBA" id="ARBA00023310"/>
    </source>
</evidence>
<dbReference type="AlphaFoldDB" id="A0A0M7B9H5"/>
<keyword evidence="3 8" id="KW-0375">Hydrogen ion transport</keyword>
<keyword evidence="2 8" id="KW-0813">Transport</keyword>
<reference evidence="9 10" key="1">
    <citation type="submission" date="2015-09" db="EMBL/GenBank/DDBJ databases">
        <authorList>
            <person name="Jackson K.R."/>
            <person name="Lunt B.L."/>
            <person name="Fisher J.N.B."/>
            <person name="Gardner A.V."/>
            <person name="Bailey M.E."/>
            <person name="Deus L.M."/>
            <person name="Earl A.S."/>
            <person name="Gibby P.D."/>
            <person name="Hartmann K.A."/>
            <person name="Liu J.E."/>
            <person name="Manci A.M."/>
            <person name="Nielsen D.A."/>
            <person name="Solomon M.B."/>
            <person name="Breakwell D.P."/>
            <person name="Burnett S.H."/>
            <person name="Grose J.H."/>
        </authorList>
    </citation>
    <scope>NUCLEOTIDE SEQUENCE [LARGE SCALE GENOMIC DNA]</scope>
    <source>
        <strain evidence="9 10">CECT 7799</strain>
    </source>
</reference>
<keyword evidence="10" id="KW-1185">Reference proteome</keyword>
<dbReference type="HAMAP" id="MF_01416">
    <property type="entry name" value="ATP_synth_delta_bact"/>
    <property type="match status" value="1"/>
</dbReference>
<comment type="subcellular location">
    <subcellularLocation>
        <location evidence="8">Cell membrane</location>
        <topology evidence="8">Peripheral membrane protein</topology>
    </subcellularLocation>
    <subcellularLocation>
        <location evidence="1">Membrane</location>
    </subcellularLocation>
</comment>
<dbReference type="Gene3D" id="1.10.520.20">
    <property type="entry name" value="N-terminal domain of the delta subunit of the F1F0-ATP synthase"/>
    <property type="match status" value="1"/>
</dbReference>
<evidence type="ECO:0000256" key="5">
    <source>
        <dbReference type="ARBA" id="ARBA00023136"/>
    </source>
</evidence>
<dbReference type="Proteomes" id="UP000049455">
    <property type="component" value="Unassembled WGS sequence"/>
</dbReference>
<dbReference type="NCBIfam" id="NF004406">
    <property type="entry name" value="PRK05758.3-2"/>
    <property type="match status" value="1"/>
</dbReference>
<evidence type="ECO:0000256" key="4">
    <source>
        <dbReference type="ARBA" id="ARBA00023065"/>
    </source>
</evidence>
<evidence type="ECO:0000256" key="6">
    <source>
        <dbReference type="ARBA" id="ARBA00023196"/>
    </source>
</evidence>
<comment type="similarity">
    <text evidence="8">Belongs to the ATPase delta chain family.</text>
</comment>
<dbReference type="PRINTS" id="PR00125">
    <property type="entry name" value="ATPASEDELTA"/>
</dbReference>
<evidence type="ECO:0000313" key="9">
    <source>
        <dbReference type="EMBL" id="CUH36018.1"/>
    </source>
</evidence>